<evidence type="ECO:0000256" key="4">
    <source>
        <dbReference type="SAM" id="MobiDB-lite"/>
    </source>
</evidence>
<dbReference type="InterPro" id="IPR036397">
    <property type="entry name" value="RNaseH_sf"/>
</dbReference>
<sequence>MAWHEDLLVGFDLETTGTDPRQARIVTAAVTEVKAGEPVRHRAWLADPGVPIPAETTAIHGVSTQRAAAEGRPAPEVVAEIADALRGYWAASVPVVVYNAPFDLTLLDEELRRYALPPLVAPGGRAGPVLDPLVMDRALDKYRRGKRTLEAACEVYGVRLDGAHEAGADALAAVRVALALAARHPLAAQSDPWPLHDSQRAWHAAWAEDFTTWLRKKDPTAPPVDPSWPLRTASAAAPRAGGGAVR</sequence>
<dbReference type="CDD" id="cd06127">
    <property type="entry name" value="DEDDh"/>
    <property type="match status" value="1"/>
</dbReference>
<organism evidence="6 7">
    <name type="scientific">Streptomyces polygonati</name>
    <dbReference type="NCBI Taxonomy" id="1617087"/>
    <lineage>
        <taxon>Bacteria</taxon>
        <taxon>Bacillati</taxon>
        <taxon>Actinomycetota</taxon>
        <taxon>Actinomycetes</taxon>
        <taxon>Kitasatosporales</taxon>
        <taxon>Streptomycetaceae</taxon>
        <taxon>Streptomyces</taxon>
    </lineage>
</organism>
<protein>
    <submittedName>
        <fullName evidence="6">3'-5' exonuclease</fullName>
    </submittedName>
</protein>
<keyword evidence="2" id="KW-0378">Hydrolase</keyword>
<dbReference type="RefSeq" id="WP_386433925.1">
    <property type="nucleotide sequence ID" value="NZ_JBHSBB010000019.1"/>
</dbReference>
<dbReference type="InterPro" id="IPR013520">
    <property type="entry name" value="Ribonucl_H"/>
</dbReference>
<dbReference type="Gene3D" id="3.30.420.10">
    <property type="entry name" value="Ribonuclease H-like superfamily/Ribonuclease H"/>
    <property type="match status" value="1"/>
</dbReference>
<keyword evidence="3 6" id="KW-0269">Exonuclease</keyword>
<keyword evidence="1" id="KW-0540">Nuclease</keyword>
<evidence type="ECO:0000313" key="7">
    <source>
        <dbReference type="Proteomes" id="UP001595765"/>
    </source>
</evidence>
<evidence type="ECO:0000313" key="6">
    <source>
        <dbReference type="EMBL" id="MFC4034900.1"/>
    </source>
</evidence>
<proteinExistence type="predicted"/>
<name>A0ABV8HVM5_9ACTN</name>
<feature type="domain" description="Exonuclease" evidence="5">
    <location>
        <begin position="7"/>
        <end position="186"/>
    </location>
</feature>
<evidence type="ECO:0000256" key="2">
    <source>
        <dbReference type="ARBA" id="ARBA00022801"/>
    </source>
</evidence>
<gene>
    <name evidence="6" type="ORF">ACFO3J_26030</name>
</gene>
<accession>A0ABV8HVM5</accession>
<dbReference type="InterPro" id="IPR012337">
    <property type="entry name" value="RNaseH-like_sf"/>
</dbReference>
<evidence type="ECO:0000256" key="3">
    <source>
        <dbReference type="ARBA" id="ARBA00022839"/>
    </source>
</evidence>
<comment type="caution">
    <text evidence="6">The sequence shown here is derived from an EMBL/GenBank/DDBJ whole genome shotgun (WGS) entry which is preliminary data.</text>
</comment>
<evidence type="ECO:0000259" key="5">
    <source>
        <dbReference type="SMART" id="SM00479"/>
    </source>
</evidence>
<dbReference type="SMART" id="SM00479">
    <property type="entry name" value="EXOIII"/>
    <property type="match status" value="1"/>
</dbReference>
<dbReference type="GO" id="GO:0004527">
    <property type="term" value="F:exonuclease activity"/>
    <property type="evidence" value="ECO:0007669"/>
    <property type="project" value="UniProtKB-KW"/>
</dbReference>
<dbReference type="Pfam" id="PF00929">
    <property type="entry name" value="RNase_T"/>
    <property type="match status" value="1"/>
</dbReference>
<dbReference type="PANTHER" id="PTHR30231:SF4">
    <property type="entry name" value="PROTEIN NEN2"/>
    <property type="match status" value="1"/>
</dbReference>
<dbReference type="Proteomes" id="UP001595765">
    <property type="component" value="Unassembled WGS sequence"/>
</dbReference>
<evidence type="ECO:0000256" key="1">
    <source>
        <dbReference type="ARBA" id="ARBA00022722"/>
    </source>
</evidence>
<reference evidence="7" key="1">
    <citation type="journal article" date="2019" name="Int. J. Syst. Evol. Microbiol.">
        <title>The Global Catalogue of Microorganisms (GCM) 10K type strain sequencing project: providing services to taxonomists for standard genome sequencing and annotation.</title>
        <authorList>
            <consortium name="The Broad Institute Genomics Platform"/>
            <consortium name="The Broad Institute Genome Sequencing Center for Infectious Disease"/>
            <person name="Wu L."/>
            <person name="Ma J."/>
        </authorList>
    </citation>
    <scope>NUCLEOTIDE SEQUENCE [LARGE SCALE GENOMIC DNA]</scope>
    <source>
        <strain evidence="7">CGMCC 4.7237</strain>
    </source>
</reference>
<dbReference type="NCBIfam" id="NF005927">
    <property type="entry name" value="PRK07942.1"/>
    <property type="match status" value="1"/>
</dbReference>
<dbReference type="PANTHER" id="PTHR30231">
    <property type="entry name" value="DNA POLYMERASE III SUBUNIT EPSILON"/>
    <property type="match status" value="1"/>
</dbReference>
<feature type="region of interest" description="Disordered" evidence="4">
    <location>
        <begin position="217"/>
        <end position="246"/>
    </location>
</feature>
<dbReference type="EMBL" id="JBHSBB010000019">
    <property type="protein sequence ID" value="MFC4034900.1"/>
    <property type="molecule type" value="Genomic_DNA"/>
</dbReference>
<dbReference type="SUPFAM" id="SSF53098">
    <property type="entry name" value="Ribonuclease H-like"/>
    <property type="match status" value="1"/>
</dbReference>
<keyword evidence="7" id="KW-1185">Reference proteome</keyword>